<accession>A0A4R3YFC6</accession>
<comment type="caution">
    <text evidence="1">The sequence shown here is derived from an EMBL/GenBank/DDBJ whole genome shotgun (WGS) entry which is preliminary data.</text>
</comment>
<dbReference type="SUPFAM" id="SSF101327">
    <property type="entry name" value="YgfB-like"/>
    <property type="match status" value="1"/>
</dbReference>
<dbReference type="AlphaFoldDB" id="A0A4R3YFC6"/>
<evidence type="ECO:0000313" key="2">
    <source>
        <dbReference type="Proteomes" id="UP000295367"/>
    </source>
</evidence>
<organism evidence="1 2">
    <name type="scientific">Sulfurirhabdus autotrophica</name>
    <dbReference type="NCBI Taxonomy" id="1706046"/>
    <lineage>
        <taxon>Bacteria</taxon>
        <taxon>Pseudomonadati</taxon>
        <taxon>Pseudomonadota</taxon>
        <taxon>Betaproteobacteria</taxon>
        <taxon>Nitrosomonadales</taxon>
        <taxon>Sulfuricellaceae</taxon>
        <taxon>Sulfurirhabdus</taxon>
    </lineage>
</organism>
<proteinExistence type="predicted"/>
<dbReference type="InterPro" id="IPR011978">
    <property type="entry name" value="YgfB-like"/>
</dbReference>
<keyword evidence="2" id="KW-1185">Reference proteome</keyword>
<dbReference type="Gene3D" id="1.20.120.740">
    <property type="entry name" value="YgfB uncharacterised protein family UPF0149, PF03695"/>
    <property type="match status" value="1"/>
</dbReference>
<reference evidence="1 2" key="1">
    <citation type="submission" date="2019-03" db="EMBL/GenBank/DDBJ databases">
        <title>Genomic Encyclopedia of Type Strains, Phase IV (KMG-IV): sequencing the most valuable type-strain genomes for metagenomic binning, comparative biology and taxonomic classification.</title>
        <authorList>
            <person name="Goeker M."/>
        </authorList>
    </citation>
    <scope>NUCLEOTIDE SEQUENCE [LARGE SCALE GENOMIC DNA]</scope>
    <source>
        <strain evidence="1 2">DSM 100309</strain>
    </source>
</reference>
<name>A0A4R3YFC6_9PROT</name>
<dbReference type="NCBIfam" id="TIGR02292">
    <property type="entry name" value="ygfB_yecA"/>
    <property type="match status" value="1"/>
</dbReference>
<dbReference type="InterPro" id="IPR004027">
    <property type="entry name" value="SEC_C_motif"/>
</dbReference>
<dbReference type="PANTHER" id="PTHR33747">
    <property type="entry name" value="UPF0225 PROTEIN SCO1677"/>
    <property type="match status" value="1"/>
</dbReference>
<evidence type="ECO:0008006" key="3">
    <source>
        <dbReference type="Google" id="ProtNLM"/>
    </source>
</evidence>
<dbReference type="Proteomes" id="UP000295367">
    <property type="component" value="Unassembled WGS sequence"/>
</dbReference>
<dbReference type="EMBL" id="SMCO01000002">
    <property type="protein sequence ID" value="TCV89614.1"/>
    <property type="molecule type" value="Genomic_DNA"/>
</dbReference>
<evidence type="ECO:0000313" key="1">
    <source>
        <dbReference type="EMBL" id="TCV89614.1"/>
    </source>
</evidence>
<dbReference type="InterPro" id="IPR036255">
    <property type="entry name" value="YgfB-like_sf"/>
</dbReference>
<dbReference type="Gene3D" id="3.10.450.50">
    <property type="match status" value="1"/>
</dbReference>
<dbReference type="Pfam" id="PF02810">
    <property type="entry name" value="SEC-C"/>
    <property type="match status" value="1"/>
</dbReference>
<gene>
    <name evidence="1" type="ORF">EDC63_102132</name>
</gene>
<protein>
    <recommendedName>
        <fullName evidence="3">YecA family protein</fullName>
    </recommendedName>
</protein>
<dbReference type="PANTHER" id="PTHR33747:SF1">
    <property type="entry name" value="ADENYLATE CYCLASE-ASSOCIATED CAP C-TERMINAL DOMAIN-CONTAINING PROTEIN"/>
    <property type="match status" value="1"/>
</dbReference>
<sequence>MQATGPMTEEQIKQLETWLVSPVFKGKAMPLDKLQGLLCAVVSSPDVIPASRWIAEVLGTKPTIESEAQINEFMGLLMGFYNHVVSQFMDDGQHLNLMLKAESQGDERDSYQSWCDGYILGWSLSKQEWMTPGNEPLKKLTFPILLLSGAFKEDAENRGEEFMPPDEYEKLVLECMAVLPDSVFKIYNYWLAQRKHSPVKRDTPKVGRNDTCPCGSGKKYKQCCGQSRTLH</sequence>
<dbReference type="SUPFAM" id="SSF103642">
    <property type="entry name" value="Sec-C motif"/>
    <property type="match status" value="1"/>
</dbReference>
<dbReference type="Pfam" id="PF03695">
    <property type="entry name" value="UPF0149"/>
    <property type="match status" value="1"/>
</dbReference>